<dbReference type="InterPro" id="IPR000387">
    <property type="entry name" value="Tyr_Pase_dom"/>
</dbReference>
<dbReference type="InterPro" id="IPR003595">
    <property type="entry name" value="Tyr_Pase_cat"/>
</dbReference>
<evidence type="ECO:0000313" key="3">
    <source>
        <dbReference type="Proteomes" id="UP000295748"/>
    </source>
</evidence>
<protein>
    <submittedName>
        <fullName evidence="2">Protein phosphatase</fullName>
    </submittedName>
</protein>
<dbReference type="Gene3D" id="3.90.190.10">
    <property type="entry name" value="Protein tyrosine phosphatase superfamily"/>
    <property type="match status" value="1"/>
</dbReference>
<dbReference type="SUPFAM" id="SSF52799">
    <property type="entry name" value="(Phosphotyrosine protein) phosphatases II"/>
    <property type="match status" value="1"/>
</dbReference>
<sequence>MRSWETGQDGVVALPGGRLVRGRALRAGTLTPDLTPDFGVYFTSRPYAERWESRWIAWPDFRLPREPSELLTALHDAYERAPRMRVEVACDGGTGRTGTAIAILARYAGVAAEDAVAWTRANYRPGAIETPGQRRFARRTILAT</sequence>
<dbReference type="Pfam" id="PF00102">
    <property type="entry name" value="Y_phosphatase"/>
    <property type="match status" value="1"/>
</dbReference>
<dbReference type="InterPro" id="IPR000242">
    <property type="entry name" value="PTP_cat"/>
</dbReference>
<reference evidence="2 3" key="1">
    <citation type="submission" date="2019-03" db="EMBL/GenBank/DDBJ databases">
        <authorList>
            <person name="Dong K."/>
        </authorList>
    </citation>
    <scope>NUCLEOTIDE SEQUENCE [LARGE SCALE GENOMIC DNA]</scope>
    <source>
        <strain evidence="3">dk512</strain>
    </source>
</reference>
<dbReference type="RefSeq" id="WP_135062758.1">
    <property type="nucleotide sequence ID" value="NZ_CP038266.1"/>
</dbReference>
<dbReference type="InterPro" id="IPR029021">
    <property type="entry name" value="Prot-tyrosine_phosphatase-like"/>
</dbReference>
<dbReference type="EMBL" id="CP038266">
    <property type="protein sequence ID" value="QBR87416.1"/>
    <property type="molecule type" value="Genomic_DNA"/>
</dbReference>
<dbReference type="PROSITE" id="PS50056">
    <property type="entry name" value="TYR_PHOSPHATASE_2"/>
    <property type="match status" value="1"/>
</dbReference>
<evidence type="ECO:0000259" key="1">
    <source>
        <dbReference type="PROSITE" id="PS50056"/>
    </source>
</evidence>
<evidence type="ECO:0000313" key="2">
    <source>
        <dbReference type="EMBL" id="QBR87416.1"/>
    </source>
</evidence>
<keyword evidence="3" id="KW-1185">Reference proteome</keyword>
<organism evidence="2 3">
    <name type="scientific">Microbacterium wangchenii</name>
    <dbReference type="NCBI Taxonomy" id="2541726"/>
    <lineage>
        <taxon>Bacteria</taxon>
        <taxon>Bacillati</taxon>
        <taxon>Actinomycetota</taxon>
        <taxon>Actinomycetes</taxon>
        <taxon>Micrococcales</taxon>
        <taxon>Microbacteriaceae</taxon>
        <taxon>Microbacterium</taxon>
    </lineage>
</organism>
<dbReference type="Proteomes" id="UP000295748">
    <property type="component" value="Chromosome"/>
</dbReference>
<name>A0ABX5SMQ3_9MICO</name>
<dbReference type="SMART" id="SM00404">
    <property type="entry name" value="PTPc_motif"/>
    <property type="match status" value="1"/>
</dbReference>
<feature type="domain" description="Tyrosine specific protein phosphatases" evidence="1">
    <location>
        <begin position="68"/>
        <end position="135"/>
    </location>
</feature>
<proteinExistence type="predicted"/>
<gene>
    <name evidence="2" type="ORF">E4K62_01085</name>
</gene>
<accession>A0ABX5SMQ3</accession>